<sequence>MEYYKIVRSCQSARTGRTREEATNRAHLKFFREIEDWNFQLALVEHVAHAASPDRYKSCSEGNFVQVVKF</sequence>
<name>A0ABD2WCQ0_9HYME</name>
<dbReference type="AlphaFoldDB" id="A0ABD2WCQ0"/>
<evidence type="ECO:0000313" key="2">
    <source>
        <dbReference type="Proteomes" id="UP001627154"/>
    </source>
</evidence>
<dbReference type="Proteomes" id="UP001627154">
    <property type="component" value="Unassembled WGS sequence"/>
</dbReference>
<gene>
    <name evidence="1" type="ORF">TKK_014444</name>
</gene>
<keyword evidence="2" id="KW-1185">Reference proteome</keyword>
<comment type="caution">
    <text evidence="1">The sequence shown here is derived from an EMBL/GenBank/DDBJ whole genome shotgun (WGS) entry which is preliminary data.</text>
</comment>
<accession>A0ABD2WCQ0</accession>
<evidence type="ECO:0000313" key="1">
    <source>
        <dbReference type="EMBL" id="KAL3390721.1"/>
    </source>
</evidence>
<organism evidence="1 2">
    <name type="scientific">Trichogramma kaykai</name>
    <dbReference type="NCBI Taxonomy" id="54128"/>
    <lineage>
        <taxon>Eukaryota</taxon>
        <taxon>Metazoa</taxon>
        <taxon>Ecdysozoa</taxon>
        <taxon>Arthropoda</taxon>
        <taxon>Hexapoda</taxon>
        <taxon>Insecta</taxon>
        <taxon>Pterygota</taxon>
        <taxon>Neoptera</taxon>
        <taxon>Endopterygota</taxon>
        <taxon>Hymenoptera</taxon>
        <taxon>Apocrita</taxon>
        <taxon>Proctotrupomorpha</taxon>
        <taxon>Chalcidoidea</taxon>
        <taxon>Trichogrammatidae</taxon>
        <taxon>Trichogramma</taxon>
    </lineage>
</organism>
<protein>
    <submittedName>
        <fullName evidence="1">Uncharacterized protein</fullName>
    </submittedName>
</protein>
<reference evidence="1 2" key="1">
    <citation type="journal article" date="2024" name="bioRxiv">
        <title>A reference genome for Trichogramma kaykai: A tiny desert-dwelling parasitoid wasp with competing sex-ratio distorters.</title>
        <authorList>
            <person name="Culotta J."/>
            <person name="Lindsey A.R."/>
        </authorList>
    </citation>
    <scope>NUCLEOTIDE SEQUENCE [LARGE SCALE GENOMIC DNA]</scope>
    <source>
        <strain evidence="1 2">KSX58</strain>
    </source>
</reference>
<dbReference type="EMBL" id="JBJJXI010000116">
    <property type="protein sequence ID" value="KAL3390721.1"/>
    <property type="molecule type" value="Genomic_DNA"/>
</dbReference>
<proteinExistence type="predicted"/>